<evidence type="ECO:0000259" key="1">
    <source>
        <dbReference type="PROSITE" id="PS50943"/>
    </source>
</evidence>
<accession>A0ABS7DRF4</accession>
<dbReference type="EMBL" id="JAGFNZ010000006">
    <property type="protein sequence ID" value="MBW7573881.1"/>
    <property type="molecule type" value="Genomic_DNA"/>
</dbReference>
<feature type="domain" description="HTH cro/C1-type" evidence="1">
    <location>
        <begin position="16"/>
        <end position="58"/>
    </location>
</feature>
<gene>
    <name evidence="2" type="ORF">J5W02_13790</name>
</gene>
<dbReference type="SUPFAM" id="SSF47413">
    <property type="entry name" value="lambda repressor-like DNA-binding domains"/>
    <property type="match status" value="1"/>
</dbReference>
<dbReference type="RefSeq" id="WP_219966285.1">
    <property type="nucleotide sequence ID" value="NZ_JAGFNZ010000006.1"/>
</dbReference>
<proteinExistence type="predicted"/>
<sequence length="65" mass="7275">MPEQWTAEIIGEMHLNGITAKQLAAQLGYNPKYVSAVLNGHRSPKKAKQAFRESLKELVQQKQAV</sequence>
<dbReference type="CDD" id="cd00093">
    <property type="entry name" value="HTH_XRE"/>
    <property type="match status" value="1"/>
</dbReference>
<dbReference type="Proteomes" id="UP000719942">
    <property type="component" value="Unassembled WGS sequence"/>
</dbReference>
<evidence type="ECO:0000313" key="2">
    <source>
        <dbReference type="EMBL" id="MBW7573881.1"/>
    </source>
</evidence>
<name>A0ABS7DRF4_9FIRM</name>
<keyword evidence="3" id="KW-1185">Reference proteome</keyword>
<organism evidence="2 3">
    <name type="scientific">Caproiciproducens faecalis</name>
    <dbReference type="NCBI Taxonomy" id="2820301"/>
    <lineage>
        <taxon>Bacteria</taxon>
        <taxon>Bacillati</taxon>
        <taxon>Bacillota</taxon>
        <taxon>Clostridia</taxon>
        <taxon>Eubacteriales</taxon>
        <taxon>Acutalibacteraceae</taxon>
        <taxon>Caproiciproducens</taxon>
    </lineage>
</organism>
<dbReference type="InterPro" id="IPR001387">
    <property type="entry name" value="Cro/C1-type_HTH"/>
</dbReference>
<dbReference type="PROSITE" id="PS50943">
    <property type="entry name" value="HTH_CROC1"/>
    <property type="match status" value="1"/>
</dbReference>
<evidence type="ECO:0000313" key="3">
    <source>
        <dbReference type="Proteomes" id="UP000719942"/>
    </source>
</evidence>
<comment type="caution">
    <text evidence="2">The sequence shown here is derived from an EMBL/GenBank/DDBJ whole genome shotgun (WGS) entry which is preliminary data.</text>
</comment>
<protein>
    <submittedName>
        <fullName evidence="2">Helix-turn-helix domain-containing protein</fullName>
    </submittedName>
</protein>
<reference evidence="2 3" key="1">
    <citation type="submission" date="2021-03" db="EMBL/GenBank/DDBJ databases">
        <title>Caproiciproducens sp. nov. isolated from feces of cow.</title>
        <authorList>
            <person name="Choi J.-Y."/>
        </authorList>
    </citation>
    <scope>NUCLEOTIDE SEQUENCE [LARGE SCALE GENOMIC DNA]</scope>
    <source>
        <strain evidence="2 3">AGMB10547</strain>
    </source>
</reference>
<dbReference type="Gene3D" id="1.10.260.40">
    <property type="entry name" value="lambda repressor-like DNA-binding domains"/>
    <property type="match status" value="1"/>
</dbReference>
<dbReference type="Pfam" id="PF01381">
    <property type="entry name" value="HTH_3"/>
    <property type="match status" value="1"/>
</dbReference>
<dbReference type="InterPro" id="IPR010982">
    <property type="entry name" value="Lambda_DNA-bd_dom_sf"/>
</dbReference>